<sequence length="253" mass="27172">MSTALPPWPYPRWIAHRGAGKLAPENTMAAFRLGAQYGWRMFETDAKLSSDGVVFLMHDSHLERTTNGHGVAGDLPWGQLAQLDAGGWHSRQYAGEPLPTLENVARWCLANHYHLNIEIKPTPGTALETGRAVAQLAARLWQSQAVAPLLSSFQPEALQGARKAAPQLPRALLVDAFADGSGDAALAQAASLGCCALVLNHALWNAALVTRAHAAGLRCVSYTPNDEWAAQRLIDLGTDAVITDRVELFSPAA</sequence>
<accession>A0ABP7QXH2</accession>
<organism evidence="2 3">
    <name type="scientific">Comamonas faecalis</name>
    <dbReference type="NCBI Taxonomy" id="1387849"/>
    <lineage>
        <taxon>Bacteria</taxon>
        <taxon>Pseudomonadati</taxon>
        <taxon>Pseudomonadota</taxon>
        <taxon>Betaproteobacteria</taxon>
        <taxon>Burkholderiales</taxon>
        <taxon>Comamonadaceae</taxon>
        <taxon>Comamonas</taxon>
    </lineage>
</organism>
<dbReference type="SUPFAM" id="SSF51695">
    <property type="entry name" value="PLC-like phosphodiesterases"/>
    <property type="match status" value="1"/>
</dbReference>
<dbReference type="InterPro" id="IPR030395">
    <property type="entry name" value="GP_PDE_dom"/>
</dbReference>
<evidence type="ECO:0000313" key="2">
    <source>
        <dbReference type="EMBL" id="GAA3988859.1"/>
    </source>
</evidence>
<reference evidence="3" key="1">
    <citation type="journal article" date="2019" name="Int. J. Syst. Evol. Microbiol.">
        <title>The Global Catalogue of Microorganisms (GCM) 10K type strain sequencing project: providing services to taxonomists for standard genome sequencing and annotation.</title>
        <authorList>
            <consortium name="The Broad Institute Genomics Platform"/>
            <consortium name="The Broad Institute Genome Sequencing Center for Infectious Disease"/>
            <person name="Wu L."/>
            <person name="Ma J."/>
        </authorList>
    </citation>
    <scope>NUCLEOTIDE SEQUENCE [LARGE SCALE GENOMIC DNA]</scope>
    <source>
        <strain evidence="3">JCM 17561</strain>
    </source>
</reference>
<dbReference type="PROSITE" id="PS51704">
    <property type="entry name" value="GP_PDE"/>
    <property type="match status" value="1"/>
</dbReference>
<dbReference type="EMBL" id="BAABBP010000006">
    <property type="protein sequence ID" value="GAA3988859.1"/>
    <property type="molecule type" value="Genomic_DNA"/>
</dbReference>
<comment type="caution">
    <text evidence="2">The sequence shown here is derived from an EMBL/GenBank/DDBJ whole genome shotgun (WGS) entry which is preliminary data.</text>
</comment>
<protein>
    <submittedName>
        <fullName evidence="2">Glycerophosphodiester phosphodiesterase</fullName>
    </submittedName>
</protein>
<dbReference type="Pfam" id="PF03009">
    <property type="entry name" value="GDPD"/>
    <property type="match status" value="1"/>
</dbReference>
<dbReference type="PANTHER" id="PTHR46211:SF1">
    <property type="entry name" value="GLYCEROPHOSPHODIESTER PHOSPHODIESTERASE, CYTOPLASMIC"/>
    <property type="match status" value="1"/>
</dbReference>
<keyword evidence="3" id="KW-1185">Reference proteome</keyword>
<dbReference type="RefSeq" id="WP_103045504.1">
    <property type="nucleotide sequence ID" value="NZ_BAABBP010000006.1"/>
</dbReference>
<name>A0ABP7QXH2_9BURK</name>
<evidence type="ECO:0000313" key="3">
    <source>
        <dbReference type="Proteomes" id="UP001501627"/>
    </source>
</evidence>
<dbReference type="NCBIfam" id="NF006989">
    <property type="entry name" value="PRK09454.1"/>
    <property type="match status" value="1"/>
</dbReference>
<proteinExistence type="predicted"/>
<gene>
    <name evidence="2" type="primary">ugpQ</name>
    <name evidence="2" type="ORF">GCM10022279_09960</name>
</gene>
<dbReference type="Proteomes" id="UP001501627">
    <property type="component" value="Unassembled WGS sequence"/>
</dbReference>
<evidence type="ECO:0000259" key="1">
    <source>
        <dbReference type="PROSITE" id="PS51704"/>
    </source>
</evidence>
<feature type="domain" description="GP-PDE" evidence="1">
    <location>
        <begin position="11"/>
        <end position="253"/>
    </location>
</feature>
<dbReference type="Gene3D" id="3.20.20.190">
    <property type="entry name" value="Phosphatidylinositol (PI) phosphodiesterase"/>
    <property type="match status" value="1"/>
</dbReference>
<dbReference type="InterPro" id="IPR017946">
    <property type="entry name" value="PLC-like_Pdiesterase_TIM-brl"/>
</dbReference>
<dbReference type="PANTHER" id="PTHR46211">
    <property type="entry name" value="GLYCEROPHOSPHORYL DIESTER PHOSPHODIESTERASE"/>
    <property type="match status" value="1"/>
</dbReference>